<comment type="function">
    <text evidence="9">A type II topoisomerase that negatively supercoils closed circular double-stranded (ds) DNA in an ATP-dependent manner to modulate DNA topology and maintain chromosomes in an underwound state. Negative supercoiling favors strand separation, and DNA replication, transcription, recombination and repair, all of which involve strand separation. Also able to catalyze the interconversion of other topological isomers of dsDNA rings, including catenanes and knotted rings. Type II topoisomerases break and join 2 DNA strands simultaneously in an ATP-dependent manner.</text>
</comment>
<dbReference type="CDD" id="cd00187">
    <property type="entry name" value="TOP4c"/>
    <property type="match status" value="1"/>
</dbReference>
<evidence type="ECO:0000256" key="2">
    <source>
        <dbReference type="ARBA" id="ARBA00008263"/>
    </source>
</evidence>
<evidence type="ECO:0000256" key="10">
    <source>
        <dbReference type="PROSITE-ProRule" id="PRU01384"/>
    </source>
</evidence>
<sequence length="851" mass="95253">MVDQKRPQVQEINIGKEMRTSFLDYAMSVIVSRALPDVRDGLKPVHRRILYAMNDLGMHADKAYKKSARIVGDVIGKYHPHGDSAVYEAMVRMAQDFSYRYPLVDGHGNFGSVDGDPAAAMRYTEAKMSKISMELLRDINKNTIDYADNYDGSEREPVVLPSRFPNLLVNGASGIAVGMATNIPPHQLGETIDAILAVSDNPDISIEELMEDYIHGPDFPTGATILGRSGIRKAYETGKGSITIRAKAEIEEQANGKSRILVSELPYQVNKAKLVEKIAELARDKKIEGITDLRDESDRNGMRVVIELRRDANPNVLLNNLYKQTSLQTSFGINMLALVDGQPKVLTLKQALEYYLEHQKVIIRRRTEYELEKAEARAHILEGLRIALDHIDEIIALIRGSKTADEARTNLIEKFSLSEKQAQAILDMRLQRLTGLERDKIEGEYEELQTLIKELKAILSDESKLMEIIREELLEIKAKYNDTRMTEIASGGFDFFEDEDLIPEEDVVITLTHKGYIKRLPASTYRTQRRGGRGVQGMETSEDDFVEHLISTSTHDTILFFSNKGKVYRLKGYEIPEFGRTAKGLPIINLLEIETGEWINAVISVKAFADDHYLFFTTKQGISKRTELSQFANIRRSGLIALNLREEDELISVRLTDGEKNIVIATRNGSLIHFKEDAVRSMGRTAAGVKGISLRKGDYVVSMEILDEDQYVLNVTENGYGKQTPQSEYRMINRGGKGVSTCNITDKTGNVVAVKAVRGDEDLMIITESGILIRMPVESISQTGRNTQGVKLIRLGDDETVATVAVVEKTEEDEALEEMTGVQNDPTDPEVTDSEDTSTDESTEQASDDEQ</sequence>
<dbReference type="EMBL" id="FPAI01000001">
    <property type="protein sequence ID" value="SFS31768.1"/>
    <property type="molecule type" value="Genomic_DNA"/>
</dbReference>
<dbReference type="InterPro" id="IPR035516">
    <property type="entry name" value="Gyrase/topoIV_suA_C"/>
</dbReference>
<feature type="short sequence motif" description="GyrA-box" evidence="9">
    <location>
        <begin position="528"/>
        <end position="534"/>
    </location>
</feature>
<dbReference type="FunFam" id="1.10.268.10:FF:000001">
    <property type="entry name" value="DNA gyrase subunit A"/>
    <property type="match status" value="1"/>
</dbReference>
<evidence type="ECO:0000313" key="16">
    <source>
        <dbReference type="Proteomes" id="UP000199139"/>
    </source>
</evidence>
<evidence type="ECO:0000256" key="12">
    <source>
        <dbReference type="SAM" id="MobiDB-lite"/>
    </source>
</evidence>
<evidence type="ECO:0000256" key="11">
    <source>
        <dbReference type="SAM" id="Coils"/>
    </source>
</evidence>
<dbReference type="EC" id="5.6.2.2" evidence="9"/>
<gene>
    <name evidence="9 14" type="primary">gyrA</name>
    <name evidence="14" type="ORF">HMI01_21370</name>
    <name evidence="15" type="ORF">SAMN05421668_1012</name>
</gene>
<accession>A0A1I6NV85</accession>
<evidence type="ECO:0000256" key="6">
    <source>
        <dbReference type="ARBA" id="ARBA00023029"/>
    </source>
</evidence>
<dbReference type="Pfam" id="PF03989">
    <property type="entry name" value="DNA_gyraseA_C"/>
    <property type="match status" value="6"/>
</dbReference>
<dbReference type="GO" id="GO:0005694">
    <property type="term" value="C:chromosome"/>
    <property type="evidence" value="ECO:0007669"/>
    <property type="project" value="InterPro"/>
</dbReference>
<dbReference type="RefSeq" id="WP_062322780.1">
    <property type="nucleotide sequence ID" value="NZ_BJWJ01000025.1"/>
</dbReference>
<dbReference type="FunFam" id="3.30.1360.40:FF:000002">
    <property type="entry name" value="DNA gyrase subunit A"/>
    <property type="match status" value="1"/>
</dbReference>
<dbReference type="OrthoDB" id="9806486at2"/>
<dbReference type="FunFam" id="2.120.10.90:FF:000004">
    <property type="entry name" value="DNA gyrase subunit A"/>
    <property type="match status" value="1"/>
</dbReference>
<keyword evidence="7 9" id="KW-0238">DNA-binding</keyword>
<evidence type="ECO:0000313" key="17">
    <source>
        <dbReference type="Proteomes" id="UP000321773"/>
    </source>
</evidence>
<dbReference type="PANTHER" id="PTHR43493">
    <property type="entry name" value="DNA GYRASE/TOPOISOMERASE SUBUNIT A"/>
    <property type="match status" value="1"/>
</dbReference>
<dbReference type="PROSITE" id="PS52040">
    <property type="entry name" value="TOPO_IIA"/>
    <property type="match status" value="1"/>
</dbReference>
<dbReference type="GO" id="GO:0006261">
    <property type="term" value="P:DNA-templated DNA replication"/>
    <property type="evidence" value="ECO:0007669"/>
    <property type="project" value="UniProtKB-UniRule"/>
</dbReference>
<evidence type="ECO:0000256" key="1">
    <source>
        <dbReference type="ARBA" id="ARBA00000185"/>
    </source>
</evidence>
<reference evidence="14 17" key="2">
    <citation type="submission" date="2019-07" db="EMBL/GenBank/DDBJ databases">
        <title>Whole genome shotgun sequence of Halolactibacillus miurensis NBRC 100873.</title>
        <authorList>
            <person name="Hosoyama A."/>
            <person name="Uohara A."/>
            <person name="Ohji S."/>
            <person name="Ichikawa N."/>
        </authorList>
    </citation>
    <scope>NUCLEOTIDE SEQUENCE [LARGE SCALE GENOMIC DNA]</scope>
    <source>
        <strain evidence="14 17">NBRC 100873</strain>
    </source>
</reference>
<dbReference type="InterPro" id="IPR050220">
    <property type="entry name" value="Type_II_DNA_Topoisomerases"/>
</dbReference>
<dbReference type="AlphaFoldDB" id="A0A1I6NV85"/>
<evidence type="ECO:0000256" key="3">
    <source>
        <dbReference type="ARBA" id="ARBA00022490"/>
    </source>
</evidence>
<comment type="miscellaneous">
    <text evidence="9">Few gyrases are as efficient as E.coli at forming negative supercoils. Not all organisms have 2 type II topoisomerases; in organisms with a single type II topoisomerase this enzyme also has to decatenate newly replicated chromosomes.</text>
</comment>
<comment type="subcellular location">
    <subcellularLocation>
        <location evidence="9">Cytoplasm</location>
    </subcellularLocation>
</comment>
<keyword evidence="11" id="KW-0175">Coiled coil</keyword>
<dbReference type="STRING" id="306541.SAMN05421668_1012"/>
<dbReference type="NCBIfam" id="TIGR01063">
    <property type="entry name" value="gyrA"/>
    <property type="match status" value="1"/>
</dbReference>
<dbReference type="NCBIfam" id="NF004044">
    <property type="entry name" value="PRK05561.1"/>
    <property type="match status" value="1"/>
</dbReference>
<proteinExistence type="inferred from homology"/>
<name>A0A1I6NV85_9BACI</name>
<dbReference type="SUPFAM" id="SSF101904">
    <property type="entry name" value="GyrA/ParC C-terminal domain-like"/>
    <property type="match status" value="1"/>
</dbReference>
<dbReference type="InterPro" id="IPR013757">
    <property type="entry name" value="Topo_IIA_A_a_sf"/>
</dbReference>
<evidence type="ECO:0000313" key="15">
    <source>
        <dbReference type="EMBL" id="SFS31768.1"/>
    </source>
</evidence>
<feature type="domain" description="Topo IIA-type catalytic" evidence="13">
    <location>
        <begin position="35"/>
        <end position="501"/>
    </location>
</feature>
<organism evidence="15 16">
    <name type="scientific">Halolactibacillus miurensis</name>
    <dbReference type="NCBI Taxonomy" id="306541"/>
    <lineage>
        <taxon>Bacteria</taxon>
        <taxon>Bacillati</taxon>
        <taxon>Bacillota</taxon>
        <taxon>Bacilli</taxon>
        <taxon>Bacillales</taxon>
        <taxon>Bacillaceae</taxon>
        <taxon>Halolactibacillus</taxon>
    </lineage>
</organism>
<dbReference type="Proteomes" id="UP000199139">
    <property type="component" value="Unassembled WGS sequence"/>
</dbReference>
<dbReference type="InterPro" id="IPR013760">
    <property type="entry name" value="Topo_IIA-like_dom_sf"/>
</dbReference>
<evidence type="ECO:0000256" key="8">
    <source>
        <dbReference type="ARBA" id="ARBA00023235"/>
    </source>
</evidence>
<dbReference type="GO" id="GO:0034335">
    <property type="term" value="F:DNA negative supercoiling activity"/>
    <property type="evidence" value="ECO:0007669"/>
    <property type="project" value="UniProtKB-ARBA"/>
</dbReference>
<dbReference type="EMBL" id="BJWJ01000025">
    <property type="protein sequence ID" value="GEM05149.1"/>
    <property type="molecule type" value="Genomic_DNA"/>
</dbReference>
<dbReference type="Gene3D" id="3.90.199.10">
    <property type="entry name" value="Topoisomerase II, domain 5"/>
    <property type="match status" value="1"/>
</dbReference>
<feature type="coiled-coil region" evidence="11">
    <location>
        <begin position="438"/>
        <end position="472"/>
    </location>
</feature>
<keyword evidence="4 9" id="KW-0547">Nucleotide-binding</keyword>
<dbReference type="GO" id="GO:0003677">
    <property type="term" value="F:DNA binding"/>
    <property type="evidence" value="ECO:0007669"/>
    <property type="project" value="UniProtKB-UniRule"/>
</dbReference>
<dbReference type="Gene3D" id="1.10.268.10">
    <property type="entry name" value="Topoisomerase, domain 3"/>
    <property type="match status" value="1"/>
</dbReference>
<keyword evidence="6 9" id="KW-0799">Topoisomerase</keyword>
<dbReference type="InterPro" id="IPR005743">
    <property type="entry name" value="GyrA"/>
</dbReference>
<dbReference type="SUPFAM" id="SSF56719">
    <property type="entry name" value="Type II DNA topoisomerase"/>
    <property type="match status" value="1"/>
</dbReference>
<comment type="subunit">
    <text evidence="9">Heterotetramer, composed of two GyrA and two GyrB chains. In the heterotetramer, GyrA contains the active site tyrosine that forms a transient covalent intermediate with DNA, while GyrB binds cofactors and catalyzes ATP hydrolysis.</text>
</comment>
<keyword evidence="3 9" id="KW-0963">Cytoplasm</keyword>
<feature type="compositionally biased region" description="Acidic residues" evidence="12">
    <location>
        <begin position="827"/>
        <end position="851"/>
    </location>
</feature>
<keyword evidence="8 9" id="KW-0413">Isomerase</keyword>
<evidence type="ECO:0000256" key="9">
    <source>
        <dbReference type="HAMAP-Rule" id="MF_01897"/>
    </source>
</evidence>
<evidence type="ECO:0000256" key="7">
    <source>
        <dbReference type="ARBA" id="ARBA00023125"/>
    </source>
</evidence>
<comment type="catalytic activity">
    <reaction evidence="1 9 10">
        <text>ATP-dependent breakage, passage and rejoining of double-stranded DNA.</text>
        <dbReference type="EC" id="5.6.2.2"/>
    </reaction>
</comment>
<evidence type="ECO:0000259" key="13">
    <source>
        <dbReference type="PROSITE" id="PS52040"/>
    </source>
</evidence>
<dbReference type="HAMAP" id="MF_01897">
    <property type="entry name" value="GyrA"/>
    <property type="match status" value="1"/>
</dbReference>
<dbReference type="Gene3D" id="2.120.10.90">
    <property type="entry name" value="DNA gyrase/topoisomerase IV, subunit A, C-terminal"/>
    <property type="match status" value="1"/>
</dbReference>
<evidence type="ECO:0000313" key="14">
    <source>
        <dbReference type="EMBL" id="GEM05149.1"/>
    </source>
</evidence>
<dbReference type="Pfam" id="PF00521">
    <property type="entry name" value="DNA_topoisoIV"/>
    <property type="match status" value="1"/>
</dbReference>
<dbReference type="SMART" id="SM00434">
    <property type="entry name" value="TOP4c"/>
    <property type="match status" value="1"/>
</dbReference>
<dbReference type="GO" id="GO:0006265">
    <property type="term" value="P:DNA topological change"/>
    <property type="evidence" value="ECO:0007669"/>
    <property type="project" value="UniProtKB-UniRule"/>
</dbReference>
<dbReference type="GO" id="GO:0005737">
    <property type="term" value="C:cytoplasm"/>
    <property type="evidence" value="ECO:0007669"/>
    <property type="project" value="UniProtKB-SubCell"/>
</dbReference>
<reference evidence="15 16" key="1">
    <citation type="submission" date="2016-10" db="EMBL/GenBank/DDBJ databases">
        <authorList>
            <person name="de Groot N.N."/>
        </authorList>
    </citation>
    <scope>NUCLEOTIDE SEQUENCE [LARGE SCALE GENOMIC DNA]</scope>
    <source>
        <strain evidence="15 16">DSM 17074</strain>
    </source>
</reference>
<protein>
    <recommendedName>
        <fullName evidence="9">DNA gyrase subunit A</fullName>
        <ecNumber evidence="9">5.6.2.2</ecNumber>
    </recommendedName>
</protein>
<feature type="active site" description="O-(5'-phospho-DNA)-tyrosine intermediate" evidence="9 10">
    <location>
        <position position="123"/>
    </location>
</feature>
<evidence type="ECO:0000256" key="4">
    <source>
        <dbReference type="ARBA" id="ARBA00022741"/>
    </source>
</evidence>
<dbReference type="GO" id="GO:0009330">
    <property type="term" value="C:DNA topoisomerase type II (double strand cut, ATP-hydrolyzing) complex"/>
    <property type="evidence" value="ECO:0007669"/>
    <property type="project" value="TreeGrafter"/>
</dbReference>
<dbReference type="InterPro" id="IPR013758">
    <property type="entry name" value="Topo_IIA_A/C_ab"/>
</dbReference>
<dbReference type="FunFam" id="3.90.199.10:FF:000001">
    <property type="entry name" value="DNA gyrase subunit A"/>
    <property type="match status" value="1"/>
</dbReference>
<comment type="similarity">
    <text evidence="2 9">Belongs to the type II topoisomerase GyrA/ParC subunit family.</text>
</comment>
<dbReference type="InterPro" id="IPR002205">
    <property type="entry name" value="Topo_IIA_dom_A"/>
</dbReference>
<keyword evidence="5 9" id="KW-0067">ATP-binding</keyword>
<dbReference type="Proteomes" id="UP000321773">
    <property type="component" value="Unassembled WGS sequence"/>
</dbReference>
<keyword evidence="17" id="KW-1185">Reference proteome</keyword>
<feature type="region of interest" description="Disordered" evidence="12">
    <location>
        <begin position="809"/>
        <end position="851"/>
    </location>
</feature>
<dbReference type="PANTHER" id="PTHR43493:SF5">
    <property type="entry name" value="DNA GYRASE SUBUNIT A, CHLOROPLASTIC_MITOCHONDRIAL"/>
    <property type="match status" value="1"/>
</dbReference>
<dbReference type="InterPro" id="IPR006691">
    <property type="entry name" value="GyrA/parC_rep"/>
</dbReference>
<dbReference type="NCBIfam" id="NF004043">
    <property type="entry name" value="PRK05560.1"/>
    <property type="match status" value="1"/>
</dbReference>
<evidence type="ECO:0000256" key="5">
    <source>
        <dbReference type="ARBA" id="ARBA00022840"/>
    </source>
</evidence>
<dbReference type="Gene3D" id="3.30.1360.40">
    <property type="match status" value="1"/>
</dbReference>
<dbReference type="GO" id="GO:0005524">
    <property type="term" value="F:ATP binding"/>
    <property type="evidence" value="ECO:0007669"/>
    <property type="project" value="UniProtKB-UniRule"/>
</dbReference>